<evidence type="ECO:0000313" key="2">
    <source>
        <dbReference type="Proteomes" id="UP001172101"/>
    </source>
</evidence>
<dbReference type="AlphaFoldDB" id="A0AA40E4P4"/>
<reference evidence="1" key="1">
    <citation type="submission" date="2023-06" db="EMBL/GenBank/DDBJ databases">
        <title>Genome-scale phylogeny and comparative genomics of the fungal order Sordariales.</title>
        <authorList>
            <consortium name="Lawrence Berkeley National Laboratory"/>
            <person name="Hensen N."/>
            <person name="Bonometti L."/>
            <person name="Westerberg I."/>
            <person name="Brannstrom I.O."/>
            <person name="Guillou S."/>
            <person name="Cros-Aarteil S."/>
            <person name="Calhoun S."/>
            <person name="Haridas S."/>
            <person name="Kuo A."/>
            <person name="Mondo S."/>
            <person name="Pangilinan J."/>
            <person name="Riley R."/>
            <person name="LaButti K."/>
            <person name="Andreopoulos B."/>
            <person name="Lipzen A."/>
            <person name="Chen C."/>
            <person name="Yanf M."/>
            <person name="Daum C."/>
            <person name="Ng V."/>
            <person name="Clum A."/>
            <person name="Steindorff A."/>
            <person name="Ohm R."/>
            <person name="Martin F."/>
            <person name="Silar P."/>
            <person name="Natvig D."/>
            <person name="Lalanne C."/>
            <person name="Gautier V."/>
            <person name="Ament-velasquez S.L."/>
            <person name="Kruys A."/>
            <person name="Hutchinson M.I."/>
            <person name="Powell A.J."/>
            <person name="Barry K."/>
            <person name="Miller A.N."/>
            <person name="Grigoriev I.V."/>
            <person name="Debuchy R."/>
            <person name="Gladieux P."/>
            <person name="Thoren M.H."/>
            <person name="Johannesson H."/>
        </authorList>
    </citation>
    <scope>NUCLEOTIDE SEQUENCE</scope>
    <source>
        <strain evidence="1">SMH2392-1A</strain>
    </source>
</reference>
<organism evidence="1 2">
    <name type="scientific">Lasiosphaeria miniovina</name>
    <dbReference type="NCBI Taxonomy" id="1954250"/>
    <lineage>
        <taxon>Eukaryota</taxon>
        <taxon>Fungi</taxon>
        <taxon>Dikarya</taxon>
        <taxon>Ascomycota</taxon>
        <taxon>Pezizomycotina</taxon>
        <taxon>Sordariomycetes</taxon>
        <taxon>Sordariomycetidae</taxon>
        <taxon>Sordariales</taxon>
        <taxon>Lasiosphaeriaceae</taxon>
        <taxon>Lasiosphaeria</taxon>
    </lineage>
</organism>
<proteinExistence type="predicted"/>
<gene>
    <name evidence="1" type="ORF">B0T26DRAFT_111413</name>
</gene>
<accession>A0AA40E4P4</accession>
<evidence type="ECO:0000313" key="1">
    <source>
        <dbReference type="EMBL" id="KAK0726995.1"/>
    </source>
</evidence>
<comment type="caution">
    <text evidence="1">The sequence shown here is derived from an EMBL/GenBank/DDBJ whole genome shotgun (WGS) entry which is preliminary data.</text>
</comment>
<dbReference type="EMBL" id="JAUIRO010000002">
    <property type="protein sequence ID" value="KAK0726995.1"/>
    <property type="molecule type" value="Genomic_DNA"/>
</dbReference>
<dbReference type="RefSeq" id="XP_060299851.1">
    <property type="nucleotide sequence ID" value="XM_060433281.1"/>
</dbReference>
<keyword evidence="2" id="KW-1185">Reference proteome</keyword>
<dbReference type="Proteomes" id="UP001172101">
    <property type="component" value="Unassembled WGS sequence"/>
</dbReference>
<protein>
    <submittedName>
        <fullName evidence="1">Uncharacterized protein</fullName>
    </submittedName>
</protein>
<dbReference type="GeneID" id="85316552"/>
<sequence>MYGRNNPSLEAEAPNSPPECKCSGWAPIQRPGLIPHHTAPPQPIDQTDTYLHHRACILSKQHIPLSIHVSSPRVQTSKGGEQWPGLVSIHGARRNIYLETCCAAGGVHYGLRASCVHALVYQCCKIQCEDEPRGPAAATA</sequence>
<name>A0AA40E4P4_9PEZI</name>